<feature type="chain" id="PRO_5043866170" description="Glycosyl hydrolase family 98 putative carbohydrate-binding module domain-containing protein" evidence="2">
    <location>
        <begin position="19"/>
        <end position="1268"/>
    </location>
</feature>
<accession>A0AAV8V2T2</accession>
<comment type="caution">
    <text evidence="4">The sequence shown here is derived from an EMBL/GenBank/DDBJ whole genome shotgun (WGS) entry which is preliminary data.</text>
</comment>
<keyword evidence="5" id="KW-1185">Reference proteome</keyword>
<protein>
    <recommendedName>
        <fullName evidence="3">Glycosyl hydrolase family 98 putative carbohydrate-binding module domain-containing protein</fullName>
    </recommendedName>
</protein>
<dbReference type="Pfam" id="PF13205">
    <property type="entry name" value="Big_5"/>
    <property type="match status" value="2"/>
</dbReference>
<proteinExistence type="predicted"/>
<dbReference type="InterPro" id="IPR012938">
    <property type="entry name" value="Glc/Sorbosone_DH"/>
</dbReference>
<gene>
    <name evidence="4" type="ORF">NDN08_005564</name>
</gene>
<dbReference type="Gene3D" id="2.120.10.30">
    <property type="entry name" value="TolB, C-terminal domain"/>
    <property type="match status" value="1"/>
</dbReference>
<evidence type="ECO:0000256" key="1">
    <source>
        <dbReference type="ARBA" id="ARBA00022729"/>
    </source>
</evidence>
<sequence length="1268" mass="137929">MGLVAGLVVACMLLIVSGFPDFPDQYELKSCGKIPGFPTDLCFLPPANGKDRFIVTQKDGFVFLVENCIVKAIPFLDLRNMVNDHHDRGMSACAVHPDWSTNKLVFFLYTFENNKNDREGPKTAQVSRFKTNAMGTLALKNSMTVILGSVTGSGCEKIPITRDVMCTESFTHANGGLNWDPQKHLLVTTGDGGGNGADNLAIRAQQIDSLNGKLLRVDINGRGVQGNPFMKQGVGAAANRAKVWGLGCRNPWRVVYDDVLKMPLVAEVGWSTWEEMNPVRAGSNMGWPCWEARTKNGGFSNFPECRAFNSGNGPGRRFDPVVFWNHAEGAAASALLRISSANSDWPEADQDWIYYTDYVFGWMRRAKINERLQLTNVQKFASDLGGPVSMKSSPSKEIHYISLAAREIRKILYKPNTNPPEVEFINPPDGAQGVEYTTSIKITLSKNVLFGSLKNGFIMRQGGNDNGNLVEGKTSFDKSEDIATFVPSKPLQKNTQYTITLTGLRDEQGRTMTKNFRSSFKTGAGFATYFSDLEWLNVKNGVGPMEKDLSNGKSGLKDGTKIAIRGETFEKGVGMNPSASVSVKVPDSCKKLSGTVGIDDAVTKLDDGRSIVQVLQRFNGIRRVLLTSGVLTRVSDGLSFNLDVQPGATVTLTAEITGLNQRVNRNRVSWGDMIFRCGASIKAAPRVVSFIPSVGQTNVNVQRDPEIKFSQPIDPTSVLVGIKFRDSGGNTVAFQARFAEGSTRVILGAGKLEYNSRYSIVVGEAVRGADGQRIQNGRTASFTTVLPPPSGLMVKVEQLKILGSNGRTDYTLGNQSRLRVLKQGMSGVRKTYFRGIQLKAPKLVEYAVQGCGSMWAQVGIEGRVDALDGNAKLEFLLDSNVVKTMVLNGSTLAQNVFVSIGGKSVLGIRASINGGNPFDFEYVALGGARLNCNGEIRYLGAMVPRTGRGPGYYANKAWNGGLITLRTQPPPGSLVNYKSGVTQHAQSSIRFELPGRCSKFISKVGVSYLSQNYGEMMFVAKGAVGATSTCPTQIMTGGDGPALLQCPMLGATNLLLNVLPGRQGVKHDLGVWGDAVVDCEASALNPRCSLDDLPKEFVIGQKITYSGKCLNHKGQRMQIQKHCFEVPLHHCDPNCHTHMFTQGCNRLRNNFTVPDHGQTFSFEVKLTACTDAAGKFCHTVSKSIEPKLRKVAVTSNQDGFTVTADSRTGPGPVEIDAVVGALITVSAPRVQKGKTFVKWEHNPSLKNTFTVKVRDQGVLQQTYRAEYS</sequence>
<feature type="domain" description="Glycosyl hydrolase family 98 putative carbohydrate-binding module" evidence="3">
    <location>
        <begin position="524"/>
        <end position="677"/>
    </location>
</feature>
<evidence type="ECO:0000313" key="5">
    <source>
        <dbReference type="Proteomes" id="UP001157974"/>
    </source>
</evidence>
<dbReference type="Pfam" id="PF07995">
    <property type="entry name" value="GSDH"/>
    <property type="match status" value="1"/>
</dbReference>
<dbReference type="InterPro" id="IPR014755">
    <property type="entry name" value="Cu-Rt/internalin_Ig-like"/>
</dbReference>
<feature type="signal peptide" evidence="2">
    <location>
        <begin position="1"/>
        <end position="18"/>
    </location>
</feature>
<dbReference type="PANTHER" id="PTHR19328:SF13">
    <property type="entry name" value="HIPL1 PROTEIN"/>
    <property type="match status" value="1"/>
</dbReference>
<evidence type="ECO:0000313" key="4">
    <source>
        <dbReference type="EMBL" id="KAJ8908860.1"/>
    </source>
</evidence>
<dbReference type="EMBL" id="JAMWBK010000001">
    <property type="protein sequence ID" value="KAJ8908860.1"/>
    <property type="molecule type" value="Genomic_DNA"/>
</dbReference>
<dbReference type="InterPro" id="IPR011041">
    <property type="entry name" value="Quinoprot_gluc/sorb_DH_b-prop"/>
</dbReference>
<dbReference type="AlphaFoldDB" id="A0AAV8V2T2"/>
<organism evidence="4 5">
    <name type="scientific">Rhodosorus marinus</name>
    <dbReference type="NCBI Taxonomy" id="101924"/>
    <lineage>
        <taxon>Eukaryota</taxon>
        <taxon>Rhodophyta</taxon>
        <taxon>Stylonematophyceae</taxon>
        <taxon>Stylonematales</taxon>
        <taxon>Stylonemataceae</taxon>
        <taxon>Rhodosorus</taxon>
    </lineage>
</organism>
<dbReference type="SMART" id="SM00776">
    <property type="entry name" value="NPCBM"/>
    <property type="match status" value="2"/>
</dbReference>
<dbReference type="SUPFAM" id="SSF49785">
    <property type="entry name" value="Galactose-binding domain-like"/>
    <property type="match status" value="3"/>
</dbReference>
<dbReference type="Gene3D" id="2.60.40.1220">
    <property type="match status" value="1"/>
</dbReference>
<evidence type="ECO:0000256" key="2">
    <source>
        <dbReference type="SAM" id="SignalP"/>
    </source>
</evidence>
<dbReference type="Gene3D" id="2.60.120.1060">
    <property type="entry name" value="NPCBM/NEW2 domain"/>
    <property type="match status" value="3"/>
</dbReference>
<dbReference type="PANTHER" id="PTHR19328">
    <property type="entry name" value="HEDGEHOG-INTERACTING PROTEIN"/>
    <property type="match status" value="1"/>
</dbReference>
<name>A0AAV8V2T2_9RHOD</name>
<keyword evidence="1 2" id="KW-0732">Signal</keyword>
<dbReference type="Proteomes" id="UP001157974">
    <property type="component" value="Unassembled WGS sequence"/>
</dbReference>
<dbReference type="Pfam" id="PF08305">
    <property type="entry name" value="NPCBM"/>
    <property type="match status" value="3"/>
</dbReference>
<evidence type="ECO:0000259" key="3">
    <source>
        <dbReference type="SMART" id="SM00776"/>
    </source>
</evidence>
<dbReference type="InterPro" id="IPR032812">
    <property type="entry name" value="SbsA_Ig"/>
</dbReference>
<reference evidence="4 5" key="1">
    <citation type="journal article" date="2023" name="Nat. Commun.">
        <title>Origin of minicircular mitochondrial genomes in red algae.</title>
        <authorList>
            <person name="Lee Y."/>
            <person name="Cho C.H."/>
            <person name="Lee Y.M."/>
            <person name="Park S.I."/>
            <person name="Yang J.H."/>
            <person name="West J.A."/>
            <person name="Bhattacharya D."/>
            <person name="Yoon H.S."/>
        </authorList>
    </citation>
    <scope>NUCLEOTIDE SEQUENCE [LARGE SCALE GENOMIC DNA]</scope>
    <source>
        <strain evidence="4 5">CCMP1338</strain>
        <tissue evidence="4">Whole cell</tissue>
    </source>
</reference>
<dbReference type="InterPro" id="IPR008979">
    <property type="entry name" value="Galactose-bd-like_sf"/>
</dbReference>
<feature type="domain" description="Glycosyl hydrolase family 98 putative carbohydrate-binding module" evidence="3">
    <location>
        <begin position="927"/>
        <end position="1079"/>
    </location>
</feature>
<dbReference type="InterPro" id="IPR013222">
    <property type="entry name" value="Glyco_hyd_98_carb-bd"/>
</dbReference>
<dbReference type="InterPro" id="IPR011042">
    <property type="entry name" value="6-blade_b-propeller_TolB-like"/>
</dbReference>
<dbReference type="SUPFAM" id="SSF50952">
    <property type="entry name" value="Soluble quinoprotein glucose dehydrogenase"/>
    <property type="match status" value="1"/>
</dbReference>
<dbReference type="InterPro" id="IPR038637">
    <property type="entry name" value="NPCBM_sf"/>
</dbReference>